<sequence>MVNFFLALFALLAWSDGRAQESSLVLNPKLDSADLAMGSGDLSALDSMLVQEKSNLSKMEMLKAYVARAHGDISNSDKHAARCADIAKRSLQNDYNINFKCKSLLAGNAVIRGDYPKWSALIHSATSDVEEFVQKTVLEEAPGQYTNDVEILAPAAVSVPRIESKSPRFSINKSEARIQRIFRSANPLEESEPFRVKAEINDIITDFAFDTGGSATVIGGTTAHTLGLSPKKNSGHIVDSPQFSASQN</sequence>
<protein>
    <submittedName>
        <fullName evidence="1">Retropepsin-like domain-containing protein</fullName>
    </submittedName>
</protein>
<organism evidence="1 2">
    <name type="scientific">Xanthomonas dyei</name>
    <dbReference type="NCBI Taxonomy" id="743699"/>
    <lineage>
        <taxon>Bacteria</taxon>
        <taxon>Pseudomonadati</taxon>
        <taxon>Pseudomonadota</taxon>
        <taxon>Gammaproteobacteria</taxon>
        <taxon>Lysobacterales</taxon>
        <taxon>Lysobacteraceae</taxon>
        <taxon>Xanthomonas</taxon>
    </lineage>
</organism>
<accession>A0ABZ0DAD9</accession>
<evidence type="ECO:0000313" key="1">
    <source>
        <dbReference type="EMBL" id="WOB24650.1"/>
    </source>
</evidence>
<proteinExistence type="predicted"/>
<dbReference type="Gene3D" id="2.40.70.10">
    <property type="entry name" value="Acid Proteases"/>
    <property type="match status" value="1"/>
</dbReference>
<dbReference type="InterPro" id="IPR021109">
    <property type="entry name" value="Peptidase_aspartic_dom_sf"/>
</dbReference>
<dbReference type="Proteomes" id="UP001304534">
    <property type="component" value="Chromosome"/>
</dbReference>
<keyword evidence="2" id="KW-1185">Reference proteome</keyword>
<gene>
    <name evidence="1" type="ORF">NYR99_12615</name>
</gene>
<reference evidence="1 2" key="1">
    <citation type="submission" date="2022-08" db="EMBL/GenBank/DDBJ databases">
        <title>Whole genome sequencing-based tracing of a 2022 introduction and outbreak of Xanthomonas hortorum pv. pelargonii.</title>
        <authorList>
            <person name="Iruegas-Bocardo F."/>
            <person name="Weisberg A.K."/>
            <person name="Riutta E.R."/>
            <person name="Kilday K."/>
            <person name="Bonkowski J.C."/>
            <person name="Creswell T."/>
            <person name="Daughtrey M.L."/>
            <person name="Rane K."/>
            <person name="Grunwald N.J."/>
            <person name="Chang J.H."/>
            <person name="Putnam M.L."/>
        </authorList>
    </citation>
    <scope>NUCLEOTIDE SEQUENCE [LARGE SCALE GENOMIC DNA]</scope>
    <source>
        <strain evidence="1 2">22-325</strain>
    </source>
</reference>
<dbReference type="EMBL" id="CP103840">
    <property type="protein sequence ID" value="WOB24650.1"/>
    <property type="molecule type" value="Genomic_DNA"/>
</dbReference>
<dbReference type="GeneID" id="95584732"/>
<evidence type="ECO:0000313" key="2">
    <source>
        <dbReference type="Proteomes" id="UP001304534"/>
    </source>
</evidence>
<dbReference type="RefSeq" id="WP_316686056.1">
    <property type="nucleotide sequence ID" value="NZ_CP103837.1"/>
</dbReference>
<name>A0ABZ0DAD9_9XANT</name>